<accession>A0A9D5C4L0</accession>
<dbReference type="SUPFAM" id="SSF48371">
    <property type="entry name" value="ARM repeat"/>
    <property type="match status" value="1"/>
</dbReference>
<reference evidence="7" key="1">
    <citation type="submission" date="2021-03" db="EMBL/GenBank/DDBJ databases">
        <authorList>
            <person name="Li Z."/>
            <person name="Yang C."/>
        </authorList>
    </citation>
    <scope>NUCLEOTIDE SEQUENCE</scope>
    <source>
        <strain evidence="7">Dzin_1.0</strain>
        <tissue evidence="7">Leaf</tissue>
    </source>
</reference>
<dbReference type="GO" id="GO:0000922">
    <property type="term" value="C:spindle pole"/>
    <property type="evidence" value="ECO:0007669"/>
    <property type="project" value="TreeGrafter"/>
</dbReference>
<dbReference type="Gene3D" id="1.20.5.190">
    <property type="match status" value="4"/>
</dbReference>
<protein>
    <recommendedName>
        <fullName evidence="6">Calponin-homology (CH) domain-containing protein</fullName>
    </recommendedName>
</protein>
<dbReference type="InterPro" id="IPR001715">
    <property type="entry name" value="CH_dom"/>
</dbReference>
<dbReference type="InterPro" id="IPR051185">
    <property type="entry name" value="ASPM"/>
</dbReference>
<dbReference type="CDD" id="cd23767">
    <property type="entry name" value="IQCD"/>
    <property type="match status" value="1"/>
</dbReference>
<evidence type="ECO:0000256" key="4">
    <source>
        <dbReference type="ARBA" id="ARBA00022860"/>
    </source>
</evidence>
<dbReference type="Pfam" id="PF00307">
    <property type="entry name" value="CH"/>
    <property type="match status" value="1"/>
</dbReference>
<feature type="compositionally biased region" description="Polar residues" evidence="5">
    <location>
        <begin position="53"/>
        <end position="64"/>
    </location>
</feature>
<dbReference type="PANTHER" id="PTHR22706">
    <property type="entry name" value="ASSEMBLY FACTOR FOR SPINDLE MICROTUBULES"/>
    <property type="match status" value="1"/>
</dbReference>
<dbReference type="OrthoDB" id="2148418at2759"/>
<dbReference type="GO" id="GO:0000278">
    <property type="term" value="P:mitotic cell cycle"/>
    <property type="evidence" value="ECO:0007669"/>
    <property type="project" value="TreeGrafter"/>
</dbReference>
<keyword evidence="3" id="KW-0677">Repeat</keyword>
<proteinExistence type="predicted"/>
<dbReference type="PROSITE" id="PS50021">
    <property type="entry name" value="CH"/>
    <property type="match status" value="1"/>
</dbReference>
<dbReference type="SUPFAM" id="SSF52540">
    <property type="entry name" value="P-loop containing nucleoside triphosphate hydrolases"/>
    <property type="match status" value="1"/>
</dbReference>
<feature type="region of interest" description="Disordered" evidence="5">
    <location>
        <begin position="148"/>
        <end position="170"/>
    </location>
</feature>
<dbReference type="Pfam" id="PF00612">
    <property type="entry name" value="IQ"/>
    <property type="match status" value="7"/>
</dbReference>
<dbReference type="InterPro" id="IPR000048">
    <property type="entry name" value="IQ_motif_EF-hand-BS"/>
</dbReference>
<dbReference type="InterPro" id="IPR016024">
    <property type="entry name" value="ARM-type_fold"/>
</dbReference>
<dbReference type="InterPro" id="IPR011989">
    <property type="entry name" value="ARM-like"/>
</dbReference>
<dbReference type="EMBL" id="JAGGNH010000008">
    <property type="protein sequence ID" value="KAJ0966148.1"/>
    <property type="molecule type" value="Genomic_DNA"/>
</dbReference>
<feature type="compositionally biased region" description="Pro residues" evidence="5">
    <location>
        <begin position="37"/>
        <end position="47"/>
    </location>
</feature>
<dbReference type="Gene3D" id="1.10.418.10">
    <property type="entry name" value="Calponin-like domain"/>
    <property type="match status" value="2"/>
</dbReference>
<evidence type="ECO:0000256" key="5">
    <source>
        <dbReference type="SAM" id="MobiDB-lite"/>
    </source>
</evidence>
<dbReference type="SUPFAM" id="SSF47576">
    <property type="entry name" value="Calponin-homology domain, CH-domain"/>
    <property type="match status" value="1"/>
</dbReference>
<dbReference type="Proteomes" id="UP001085076">
    <property type="component" value="Miscellaneous, Linkage group lg08"/>
</dbReference>
<keyword evidence="2" id="KW-0963">Cytoplasm</keyword>
<name>A0A9D5C4L0_9LILI</name>
<dbReference type="CDD" id="cd21223">
    <property type="entry name" value="CH_ASPM_rpt1"/>
    <property type="match status" value="1"/>
</dbReference>
<comment type="caution">
    <text evidence="7">The sequence shown here is derived from an EMBL/GenBank/DDBJ whole genome shotgun (WGS) entry which is preliminary data.</text>
</comment>
<dbReference type="PANTHER" id="PTHR22706:SF1">
    <property type="entry name" value="ASSEMBLY FACTOR FOR SPINDLE MICROTUBULES"/>
    <property type="match status" value="1"/>
</dbReference>
<organism evidence="7 8">
    <name type="scientific">Dioscorea zingiberensis</name>
    <dbReference type="NCBI Taxonomy" id="325984"/>
    <lineage>
        <taxon>Eukaryota</taxon>
        <taxon>Viridiplantae</taxon>
        <taxon>Streptophyta</taxon>
        <taxon>Embryophyta</taxon>
        <taxon>Tracheophyta</taxon>
        <taxon>Spermatophyta</taxon>
        <taxon>Magnoliopsida</taxon>
        <taxon>Liliopsida</taxon>
        <taxon>Dioscoreales</taxon>
        <taxon>Dioscoreaceae</taxon>
        <taxon>Dioscorea</taxon>
    </lineage>
</organism>
<feature type="compositionally biased region" description="Low complexity" evidence="5">
    <location>
        <begin position="73"/>
        <end position="83"/>
    </location>
</feature>
<dbReference type="PROSITE" id="PS50096">
    <property type="entry name" value="IQ"/>
    <property type="match status" value="7"/>
</dbReference>
<dbReference type="GO" id="GO:0007051">
    <property type="term" value="P:spindle organization"/>
    <property type="evidence" value="ECO:0007669"/>
    <property type="project" value="TreeGrafter"/>
</dbReference>
<dbReference type="GO" id="GO:0005737">
    <property type="term" value="C:cytoplasm"/>
    <property type="evidence" value="ECO:0007669"/>
    <property type="project" value="UniProtKB-SubCell"/>
</dbReference>
<evidence type="ECO:0000259" key="6">
    <source>
        <dbReference type="PROSITE" id="PS50021"/>
    </source>
</evidence>
<evidence type="ECO:0000256" key="3">
    <source>
        <dbReference type="ARBA" id="ARBA00022737"/>
    </source>
</evidence>
<dbReference type="GO" id="GO:0005516">
    <property type="term" value="F:calmodulin binding"/>
    <property type="evidence" value="ECO:0007669"/>
    <property type="project" value="UniProtKB-KW"/>
</dbReference>
<sequence>MDRRRRSEWPDFEAPGSPPPESSHFLRDLSNYKTPRPHPPNPNPIPSPIFFTASKTTPSSTCVTSSLRRRPHSSASRSSTAAARRLKALELDQSRSSRKAQTRREKSLRSFSRSIASWLNFLFQNPKACGSNLNLDGWSGSRNLTLGPNRKRESLGGGVDGMEVGGRRWRSPKRQRSCDDVVSASVLPTHRRFLTLERSLRDVCSFEDMEERMLGYMSEKSCDEVLSMMSQVCKNIDEGRLKMKSHCPIVTDLGLKKKAIAILMCYNPIWLQIGLHIVFGGDSLLFNEEQRSEQHDLFLKIIIEKQFFSHLGVAKHYSYNKLIEGLYRPGYFEALGSIILKRFLLLVISLDKAKCESTLPLKYGIDGIDGGSPLLFCRHSHIKSSRQIIQEFLHEAMHGEGDLLAHLAIVGCKVKHQQSPLSEYNFTVANLFKNLQDGILLCRAIQLLKCDASILSKLVVPSDNSKKNLHNCNIAMSYLKQAGVPVFDTDGVMVVAEDVANGDRELSLSILWNIFVHLQRGSKSEQHADFCLLLEWIQAGCEGYNVKVDNISSLNDGKALRCLVDYYFKNRLNGYHFLKADHSRRLFNLLDSDNNSAMHNFLLVQHVALIFGNFPEVFQASDILDQDAFYDERSVIMLLVFLASELIHRKNLIPDPNLLGIPCLFLPFDVPHLSSNNQGQDVPEFDSPQERDGLNLTKRKEWAAVVIQSQFRRYTEQKKYLNIKHAACLMQNVIRAWSVVVFRSLSHKCACLLHAPTGVLDEHFKYLIDRCRFVRLKEAAILIQRAVRVWIKRKHQKKIAASSEIVKSADVIMAVSCLQAYIRAWIVRSRFIVLRAKTETRSHEIGFLDVQHQCRAATKIQVAWRSYIMRVFYLQWKSAATTIQKHWRSWYLRRQFICQVGAIVDIQACIRSIINQITYKRNMASATKIQRIIRSQLAQNQFSGALYHPSCRQHQGSYAVIDKSPIENMDLKIPLHSVLKLQRWWRQIFSHRSQLHSVILIQSYFRGWIAQKEAKKRRASISMIQLCWRRVLYCASRKRSAIIIQTYARGWIARREASRIKHCIVVIQSYWKGYIVRRHPRQQILELCCRLKKSAANADDDMRLINRLVTALSELLGYKSISNIRHTCVTLDMATAHSEKCCETLVAAGAIHILLKQFHSLNRSVPDQEVLKHVLSILRNIVQYPPLVDVLINTPQSIEIIFQELLRNKNEGFFIALEILKKLCMLEEGLVAVRKLHGHVKRLNCLAQDLGRKLELMRRNPRLVAGSDAILRRLKEIHSLLQLISSEDQV</sequence>
<keyword evidence="4" id="KW-0112">Calmodulin-binding</keyword>
<evidence type="ECO:0000256" key="1">
    <source>
        <dbReference type="ARBA" id="ARBA00004496"/>
    </source>
</evidence>
<evidence type="ECO:0000313" key="8">
    <source>
        <dbReference type="Proteomes" id="UP001085076"/>
    </source>
</evidence>
<keyword evidence="8" id="KW-1185">Reference proteome</keyword>
<dbReference type="InterPro" id="IPR036872">
    <property type="entry name" value="CH_dom_sf"/>
</dbReference>
<evidence type="ECO:0000313" key="7">
    <source>
        <dbReference type="EMBL" id="KAJ0966148.1"/>
    </source>
</evidence>
<dbReference type="Gene3D" id="1.25.10.10">
    <property type="entry name" value="Leucine-rich Repeat Variant"/>
    <property type="match status" value="1"/>
</dbReference>
<feature type="compositionally biased region" description="Gly residues" evidence="5">
    <location>
        <begin position="155"/>
        <end position="164"/>
    </location>
</feature>
<feature type="region of interest" description="Disordered" evidence="5">
    <location>
        <begin position="1"/>
        <end position="83"/>
    </location>
</feature>
<feature type="domain" description="Calponin-homology (CH)" evidence="6">
    <location>
        <begin position="407"/>
        <end position="519"/>
    </location>
</feature>
<dbReference type="SMART" id="SM00015">
    <property type="entry name" value="IQ"/>
    <property type="match status" value="9"/>
</dbReference>
<dbReference type="GO" id="GO:0051295">
    <property type="term" value="P:establishment of meiotic spindle localization"/>
    <property type="evidence" value="ECO:0007669"/>
    <property type="project" value="TreeGrafter"/>
</dbReference>
<evidence type="ECO:0000256" key="2">
    <source>
        <dbReference type="ARBA" id="ARBA00022490"/>
    </source>
</evidence>
<reference evidence="7" key="2">
    <citation type="journal article" date="2022" name="Hortic Res">
        <title>The genome of Dioscorea zingiberensis sheds light on the biosynthesis, origin and evolution of the medicinally important diosgenin saponins.</title>
        <authorList>
            <person name="Li Y."/>
            <person name="Tan C."/>
            <person name="Li Z."/>
            <person name="Guo J."/>
            <person name="Li S."/>
            <person name="Chen X."/>
            <person name="Wang C."/>
            <person name="Dai X."/>
            <person name="Yang H."/>
            <person name="Song W."/>
            <person name="Hou L."/>
            <person name="Xu J."/>
            <person name="Tong Z."/>
            <person name="Xu A."/>
            <person name="Yuan X."/>
            <person name="Wang W."/>
            <person name="Yang Q."/>
            <person name="Chen L."/>
            <person name="Sun Z."/>
            <person name="Wang K."/>
            <person name="Pan B."/>
            <person name="Chen J."/>
            <person name="Bao Y."/>
            <person name="Liu F."/>
            <person name="Qi X."/>
            <person name="Gang D.R."/>
            <person name="Wen J."/>
            <person name="Li J."/>
        </authorList>
    </citation>
    <scope>NUCLEOTIDE SEQUENCE</scope>
    <source>
        <strain evidence="7">Dzin_1.0</strain>
    </source>
</reference>
<gene>
    <name evidence="7" type="ORF">J5N97_027286</name>
</gene>
<comment type="subcellular location">
    <subcellularLocation>
        <location evidence="1">Cytoplasm</location>
    </subcellularLocation>
</comment>
<dbReference type="InterPro" id="IPR027417">
    <property type="entry name" value="P-loop_NTPase"/>
</dbReference>